<gene>
    <name evidence="9" type="ORF">LK12_04010</name>
</gene>
<dbReference type="FunFam" id="1.10.287.950:FF:000001">
    <property type="entry name" value="Methyl-accepting chemotaxis sensory transducer"/>
    <property type="match status" value="1"/>
</dbReference>
<dbReference type="PROSITE" id="PS50885">
    <property type="entry name" value="HAMP"/>
    <property type="match status" value="1"/>
</dbReference>
<evidence type="ECO:0000259" key="8">
    <source>
        <dbReference type="PROSITE" id="PS50885"/>
    </source>
</evidence>
<reference evidence="9 10" key="1">
    <citation type="submission" date="2014-10" db="EMBL/GenBank/DDBJ databases">
        <title>Genome sequence of Novosphingobium malaysiense MUSC 273(T).</title>
        <authorList>
            <person name="Lee L.-H."/>
        </authorList>
    </citation>
    <scope>NUCLEOTIDE SEQUENCE [LARGE SCALE GENOMIC DNA]</scope>
    <source>
        <strain evidence="9 10">MUSC 273</strain>
    </source>
</reference>
<keyword evidence="10" id="KW-1185">Reference proteome</keyword>
<feature type="transmembrane region" description="Helical" evidence="6">
    <location>
        <begin position="45"/>
        <end position="64"/>
    </location>
</feature>
<dbReference type="AlphaFoldDB" id="A0A0B1ZWB6"/>
<dbReference type="GO" id="GO:0006935">
    <property type="term" value="P:chemotaxis"/>
    <property type="evidence" value="ECO:0007669"/>
    <property type="project" value="UniProtKB-KW"/>
</dbReference>
<evidence type="ECO:0000313" key="10">
    <source>
        <dbReference type="Proteomes" id="UP000031057"/>
    </source>
</evidence>
<feature type="transmembrane region" description="Helical" evidence="6">
    <location>
        <begin position="17"/>
        <end position="39"/>
    </location>
</feature>
<name>A0A0B1ZWB6_9SPHN</name>
<dbReference type="Pfam" id="PF00015">
    <property type="entry name" value="MCPsignal"/>
    <property type="match status" value="1"/>
</dbReference>
<keyword evidence="2" id="KW-0145">Chemotaxis</keyword>
<feature type="domain" description="Methyl-accepting transducer" evidence="7">
    <location>
        <begin position="179"/>
        <end position="408"/>
    </location>
</feature>
<dbReference type="PANTHER" id="PTHR43531:SF11">
    <property type="entry name" value="METHYL-ACCEPTING CHEMOTAXIS PROTEIN 3"/>
    <property type="match status" value="1"/>
</dbReference>
<feature type="region of interest" description="Disordered" evidence="5">
    <location>
        <begin position="437"/>
        <end position="458"/>
    </location>
</feature>
<dbReference type="SUPFAM" id="SSF58104">
    <property type="entry name" value="Methyl-accepting chemotaxis protein (MCP) signaling domain"/>
    <property type="match status" value="1"/>
</dbReference>
<evidence type="ECO:0000259" key="7">
    <source>
        <dbReference type="PROSITE" id="PS50111"/>
    </source>
</evidence>
<dbReference type="SMART" id="SM00304">
    <property type="entry name" value="HAMP"/>
    <property type="match status" value="2"/>
</dbReference>
<dbReference type="PROSITE" id="PS50111">
    <property type="entry name" value="CHEMOTAXIS_TRANSDUC_2"/>
    <property type="match status" value="1"/>
</dbReference>
<proteinExistence type="inferred from homology"/>
<evidence type="ECO:0000256" key="4">
    <source>
        <dbReference type="PROSITE-ProRule" id="PRU00284"/>
    </source>
</evidence>
<evidence type="ECO:0000256" key="1">
    <source>
        <dbReference type="ARBA" id="ARBA00004370"/>
    </source>
</evidence>
<protein>
    <submittedName>
        <fullName evidence="9">Chemotaxis protein</fullName>
    </submittedName>
</protein>
<evidence type="ECO:0000256" key="6">
    <source>
        <dbReference type="SAM" id="Phobius"/>
    </source>
</evidence>
<keyword evidence="4" id="KW-0807">Transducer</keyword>
<dbReference type="Gene3D" id="6.10.340.10">
    <property type="match status" value="1"/>
</dbReference>
<keyword evidence="6" id="KW-0472">Membrane</keyword>
<comment type="similarity">
    <text evidence="3">Belongs to the methyl-accepting chemotaxis (MCP) protein family.</text>
</comment>
<dbReference type="RefSeq" id="WP_039279502.1">
    <property type="nucleotide sequence ID" value="NZ_JTDI01000001.1"/>
</dbReference>
<dbReference type="STRING" id="1348853.LK12_04010"/>
<accession>A0A0B1ZWB6</accession>
<comment type="caution">
    <text evidence="9">The sequence shown here is derived from an EMBL/GenBank/DDBJ whole genome shotgun (WGS) entry which is preliminary data.</text>
</comment>
<comment type="subcellular location">
    <subcellularLocation>
        <location evidence="1">Membrane</location>
    </subcellularLocation>
</comment>
<dbReference type="PANTHER" id="PTHR43531">
    <property type="entry name" value="PROTEIN ICFG"/>
    <property type="match status" value="1"/>
</dbReference>
<evidence type="ECO:0000256" key="2">
    <source>
        <dbReference type="ARBA" id="ARBA00022500"/>
    </source>
</evidence>
<dbReference type="SMART" id="SM00283">
    <property type="entry name" value="MA"/>
    <property type="match status" value="1"/>
</dbReference>
<dbReference type="InterPro" id="IPR004089">
    <property type="entry name" value="MCPsignal_dom"/>
</dbReference>
<dbReference type="InterPro" id="IPR003660">
    <property type="entry name" value="HAMP_dom"/>
</dbReference>
<evidence type="ECO:0000256" key="3">
    <source>
        <dbReference type="ARBA" id="ARBA00029447"/>
    </source>
</evidence>
<sequence>MLEWFEKKAPIRQKFRVLLFIHTGLGMVGLATTVLATLGALPDPVLIGTSVLATIAIVATVLIATDRICRPYVNTVVRMEALAAGDTASHIQYTEYEDCVGRMTTAMATFRDNAVRVQEAGKAQQVVVTELGQSLKALAGNRLDCRIDEPFPAEYEALRNDFNRAVASLTDTLSSVRQTANAVLTGSTEIHAASDDLSRRNEQQAASLEETSAAMNQVTQGVNESASSAVGAQQTIAEANREATEGGVVVEQTVKAMASIEQSSEEIKQIIDVIDGIAFQTNLLALNAGVEAARAGDAGKGFAVVATEVRALAQRSADAAKDIGALITASSEHVGSGVKLVGQTGELLAKIVSRVGEINTQISGIATNAQSQAASLSQVNAAMGDLDRVTQQNAAMVEEASAATRSLADEAQVLANVVGRFTFDANTAPAAKAAPAKIASVRPSAAPSPSPAPRPAAATVDGNLALKPEVIDEDWSEF</sequence>
<dbReference type="InterPro" id="IPR051310">
    <property type="entry name" value="MCP_chemotaxis"/>
</dbReference>
<evidence type="ECO:0000256" key="5">
    <source>
        <dbReference type="SAM" id="MobiDB-lite"/>
    </source>
</evidence>
<dbReference type="Gene3D" id="1.10.287.950">
    <property type="entry name" value="Methyl-accepting chemotaxis protein"/>
    <property type="match status" value="1"/>
</dbReference>
<dbReference type="OrthoDB" id="5292010at2"/>
<dbReference type="Proteomes" id="UP000031057">
    <property type="component" value="Unassembled WGS sequence"/>
</dbReference>
<keyword evidence="6" id="KW-1133">Transmembrane helix</keyword>
<dbReference type="GO" id="GO:0007165">
    <property type="term" value="P:signal transduction"/>
    <property type="evidence" value="ECO:0007669"/>
    <property type="project" value="UniProtKB-KW"/>
</dbReference>
<organism evidence="9 10">
    <name type="scientific">Novosphingobium malaysiense</name>
    <dbReference type="NCBI Taxonomy" id="1348853"/>
    <lineage>
        <taxon>Bacteria</taxon>
        <taxon>Pseudomonadati</taxon>
        <taxon>Pseudomonadota</taxon>
        <taxon>Alphaproteobacteria</taxon>
        <taxon>Sphingomonadales</taxon>
        <taxon>Sphingomonadaceae</taxon>
        <taxon>Novosphingobium</taxon>
    </lineage>
</organism>
<feature type="domain" description="HAMP" evidence="8">
    <location>
        <begin position="122"/>
        <end position="174"/>
    </location>
</feature>
<dbReference type="GO" id="GO:0016020">
    <property type="term" value="C:membrane"/>
    <property type="evidence" value="ECO:0007669"/>
    <property type="project" value="UniProtKB-SubCell"/>
</dbReference>
<dbReference type="CDD" id="cd11386">
    <property type="entry name" value="MCP_signal"/>
    <property type="match status" value="1"/>
</dbReference>
<keyword evidence="6" id="KW-0812">Transmembrane</keyword>
<dbReference type="EMBL" id="JTDI01000001">
    <property type="protein sequence ID" value="KHK93442.1"/>
    <property type="molecule type" value="Genomic_DNA"/>
</dbReference>
<evidence type="ECO:0000313" key="9">
    <source>
        <dbReference type="EMBL" id="KHK93442.1"/>
    </source>
</evidence>